<dbReference type="OrthoDB" id="3981267at2759"/>
<reference evidence="1 2" key="1">
    <citation type="journal article" date="2011" name="Proc. Natl. Acad. Sci. U.S.A.">
        <title>Evolutionary erosion of yeast sex chromosomes by mating-type switching accidents.</title>
        <authorList>
            <person name="Gordon J.L."/>
            <person name="Armisen D."/>
            <person name="Proux-Wera E."/>
            <person name="Oheigeartaigh S.S."/>
            <person name="Byrne K.P."/>
            <person name="Wolfe K.H."/>
        </authorList>
    </citation>
    <scope>NUCLEOTIDE SEQUENCE [LARGE SCALE GENOMIC DNA]</scope>
    <source>
        <strain evidence="2">ATCC 10597 / BCRC 20456 / CBS 421 / NBRC 0211 / NRRL Y-12639</strain>
    </source>
</reference>
<dbReference type="RefSeq" id="XP_003669254.1">
    <property type="nucleotide sequence ID" value="XM_003669206.1"/>
</dbReference>
<dbReference type="eggNOG" id="ENOG502S6B4">
    <property type="taxonomic scope" value="Eukaryota"/>
</dbReference>
<name>G0W8A0_NAUDC</name>
<keyword evidence="2" id="KW-1185">Reference proteome</keyword>
<accession>G0W8A0</accession>
<gene>
    <name evidence="1" type="primary">NDAI0C03510</name>
    <name evidence="1" type="ordered locus">NDAI_0C03510</name>
</gene>
<dbReference type="HOGENOM" id="CLU_1038544_0_0_1"/>
<sequence length="250" mass="29354">MPPKKQSSHCNTLQTNEKILNIESSSNDDLPKTDHGIKRGRKFKRNIQKSPILETKNITELRIIREDTSDNEAIYIQQMQNEGSNNIFYPERSQQEVPSYNFVKESTNVHHANCYNGVTYFENKQYLNDISVGDYYNCSGETFPPWFNPRIVQNMSHKEKVNKWIEDIPIFEGGNGAWLSNCFDYDYSLDWEEEEFENFCKKSGVQISLVSQEDLLQLQSRKLDVLVRAFYEQEKEVANWDYNTSFPDKN</sequence>
<dbReference type="KEGG" id="ndi:NDAI_0C03510"/>
<evidence type="ECO:0000313" key="1">
    <source>
        <dbReference type="EMBL" id="CCD24011.1"/>
    </source>
</evidence>
<dbReference type="Proteomes" id="UP000000689">
    <property type="component" value="Chromosome 3"/>
</dbReference>
<dbReference type="EMBL" id="HE580269">
    <property type="protein sequence ID" value="CCD24011.1"/>
    <property type="molecule type" value="Genomic_DNA"/>
</dbReference>
<dbReference type="STRING" id="1071378.G0W8A0"/>
<evidence type="ECO:0000313" key="2">
    <source>
        <dbReference type="Proteomes" id="UP000000689"/>
    </source>
</evidence>
<dbReference type="AlphaFoldDB" id="G0W8A0"/>
<proteinExistence type="predicted"/>
<organism evidence="1 2">
    <name type="scientific">Naumovozyma dairenensis (strain ATCC 10597 / BCRC 20456 / CBS 421 / NBRC 0211 / NRRL Y-12639)</name>
    <name type="common">Saccharomyces dairenensis</name>
    <dbReference type="NCBI Taxonomy" id="1071378"/>
    <lineage>
        <taxon>Eukaryota</taxon>
        <taxon>Fungi</taxon>
        <taxon>Dikarya</taxon>
        <taxon>Ascomycota</taxon>
        <taxon>Saccharomycotina</taxon>
        <taxon>Saccharomycetes</taxon>
        <taxon>Saccharomycetales</taxon>
        <taxon>Saccharomycetaceae</taxon>
        <taxon>Naumovozyma</taxon>
    </lineage>
</organism>
<protein>
    <submittedName>
        <fullName evidence="1">Uncharacterized protein</fullName>
    </submittedName>
</protein>
<dbReference type="GeneID" id="11494756"/>